<dbReference type="OrthoDB" id="354287at2"/>
<dbReference type="InterPro" id="IPR004090">
    <property type="entry name" value="Chemotax_Me-accpt_rcpt"/>
</dbReference>
<feature type="transmembrane region" description="Helical" evidence="10">
    <location>
        <begin position="362"/>
        <end position="382"/>
    </location>
</feature>
<evidence type="ECO:0000256" key="8">
    <source>
        <dbReference type="PROSITE-ProRule" id="PRU00284"/>
    </source>
</evidence>
<dbReference type="InterPro" id="IPR003660">
    <property type="entry name" value="HAMP_dom"/>
</dbReference>
<proteinExistence type="inferred from homology"/>
<evidence type="ECO:0000256" key="4">
    <source>
        <dbReference type="ARBA" id="ARBA00022692"/>
    </source>
</evidence>
<evidence type="ECO:0000256" key="10">
    <source>
        <dbReference type="SAM" id="Phobius"/>
    </source>
</evidence>
<protein>
    <submittedName>
        <fullName evidence="13">Methyl-accepting chemotaxis protein</fullName>
    </submittedName>
</protein>
<dbReference type="InterPro" id="IPR004089">
    <property type="entry name" value="MCPsignal_dom"/>
</dbReference>
<keyword evidence="5 10" id="KW-1133">Transmembrane helix</keyword>
<dbReference type="RefSeq" id="WP_132951154.1">
    <property type="nucleotide sequence ID" value="NZ_SLXU01000005.1"/>
</dbReference>
<dbReference type="PROSITE" id="PS50111">
    <property type="entry name" value="CHEMOTAXIS_TRANSDUC_2"/>
    <property type="match status" value="1"/>
</dbReference>
<evidence type="ECO:0000259" key="12">
    <source>
        <dbReference type="PROSITE" id="PS50885"/>
    </source>
</evidence>
<dbReference type="Proteomes" id="UP000295050">
    <property type="component" value="Unassembled WGS sequence"/>
</dbReference>
<dbReference type="Pfam" id="PF02743">
    <property type="entry name" value="dCache_1"/>
    <property type="match status" value="1"/>
</dbReference>
<dbReference type="EMBL" id="SLXU01000005">
    <property type="protein sequence ID" value="TCP61371.1"/>
    <property type="molecule type" value="Genomic_DNA"/>
</dbReference>
<feature type="domain" description="HAMP" evidence="12">
    <location>
        <begin position="383"/>
        <end position="436"/>
    </location>
</feature>
<evidence type="ECO:0000256" key="9">
    <source>
        <dbReference type="SAM" id="MobiDB-lite"/>
    </source>
</evidence>
<dbReference type="FunFam" id="1.10.287.950:FF:000001">
    <property type="entry name" value="Methyl-accepting chemotaxis sensory transducer"/>
    <property type="match status" value="1"/>
</dbReference>
<dbReference type="PROSITE" id="PS50885">
    <property type="entry name" value="HAMP"/>
    <property type="match status" value="1"/>
</dbReference>
<keyword evidence="6 10" id="KW-0472">Membrane</keyword>
<reference evidence="13 14" key="1">
    <citation type="submission" date="2019-03" db="EMBL/GenBank/DDBJ databases">
        <title>Genomic Encyclopedia of Type Strains, Phase IV (KMG-IV): sequencing the most valuable type-strain genomes for metagenomic binning, comparative biology and taxonomic classification.</title>
        <authorList>
            <person name="Goeker M."/>
        </authorList>
    </citation>
    <scope>NUCLEOTIDE SEQUENCE [LARGE SCALE GENOMIC DNA]</scope>
    <source>
        <strain evidence="13 14">DSM 24766</strain>
    </source>
</reference>
<feature type="compositionally biased region" description="Basic and acidic residues" evidence="9">
    <location>
        <begin position="745"/>
        <end position="761"/>
    </location>
</feature>
<evidence type="ECO:0000313" key="13">
    <source>
        <dbReference type="EMBL" id="TCP61371.1"/>
    </source>
</evidence>
<feature type="domain" description="Methyl-accepting transducer" evidence="11">
    <location>
        <begin position="441"/>
        <end position="670"/>
    </location>
</feature>
<feature type="compositionally biased region" description="Low complexity" evidence="9">
    <location>
        <begin position="656"/>
        <end position="667"/>
    </location>
</feature>
<evidence type="ECO:0000259" key="11">
    <source>
        <dbReference type="PROSITE" id="PS50111"/>
    </source>
</evidence>
<keyword evidence="4 10" id="KW-0812">Transmembrane</keyword>
<dbReference type="GO" id="GO:0005886">
    <property type="term" value="C:plasma membrane"/>
    <property type="evidence" value="ECO:0007669"/>
    <property type="project" value="UniProtKB-SubCell"/>
</dbReference>
<evidence type="ECO:0000256" key="1">
    <source>
        <dbReference type="ARBA" id="ARBA00004651"/>
    </source>
</evidence>
<comment type="caution">
    <text evidence="13">The sequence shown here is derived from an EMBL/GenBank/DDBJ whole genome shotgun (WGS) entry which is preliminary data.</text>
</comment>
<evidence type="ECO:0000256" key="2">
    <source>
        <dbReference type="ARBA" id="ARBA00022475"/>
    </source>
</evidence>
<dbReference type="InterPro" id="IPR033479">
    <property type="entry name" value="dCache_1"/>
</dbReference>
<evidence type="ECO:0000256" key="7">
    <source>
        <dbReference type="ARBA" id="ARBA00029447"/>
    </source>
</evidence>
<feature type="region of interest" description="Disordered" evidence="9">
    <location>
        <begin position="725"/>
        <end position="761"/>
    </location>
</feature>
<comment type="subcellular location">
    <subcellularLocation>
        <location evidence="1">Cell membrane</location>
        <topology evidence="1">Multi-pass membrane protein</topology>
    </subcellularLocation>
</comment>
<dbReference type="PANTHER" id="PTHR43531">
    <property type="entry name" value="PROTEIN ICFG"/>
    <property type="match status" value="1"/>
</dbReference>
<dbReference type="InterPro" id="IPR051310">
    <property type="entry name" value="MCP_chemotaxis"/>
</dbReference>
<dbReference type="PRINTS" id="PR00260">
    <property type="entry name" value="CHEMTRNSDUCR"/>
</dbReference>
<name>A0A4R2RNJ7_9RHOB</name>
<dbReference type="PANTHER" id="PTHR43531:SF11">
    <property type="entry name" value="METHYL-ACCEPTING CHEMOTAXIS PROTEIN 3"/>
    <property type="match status" value="1"/>
</dbReference>
<dbReference type="Pfam" id="PF00672">
    <property type="entry name" value="HAMP"/>
    <property type="match status" value="1"/>
</dbReference>
<dbReference type="AlphaFoldDB" id="A0A4R2RNJ7"/>
<dbReference type="GO" id="GO:0007165">
    <property type="term" value="P:signal transduction"/>
    <property type="evidence" value="ECO:0007669"/>
    <property type="project" value="UniProtKB-KW"/>
</dbReference>
<evidence type="ECO:0000256" key="3">
    <source>
        <dbReference type="ARBA" id="ARBA00022500"/>
    </source>
</evidence>
<dbReference type="SUPFAM" id="SSF58104">
    <property type="entry name" value="Methyl-accepting chemotaxis protein (MCP) signaling domain"/>
    <property type="match status" value="1"/>
</dbReference>
<keyword evidence="8" id="KW-0807">Transducer</keyword>
<dbReference type="GO" id="GO:0006935">
    <property type="term" value="P:chemotaxis"/>
    <property type="evidence" value="ECO:0007669"/>
    <property type="project" value="UniProtKB-KW"/>
</dbReference>
<feature type="region of interest" description="Disordered" evidence="9">
    <location>
        <begin position="650"/>
        <end position="673"/>
    </location>
</feature>
<organism evidence="13 14">
    <name type="scientific">Rhodovulum bhavnagarense</name>
    <dbReference type="NCBI Taxonomy" id="992286"/>
    <lineage>
        <taxon>Bacteria</taxon>
        <taxon>Pseudomonadati</taxon>
        <taxon>Pseudomonadota</taxon>
        <taxon>Alphaproteobacteria</taxon>
        <taxon>Rhodobacterales</taxon>
        <taxon>Paracoccaceae</taxon>
        <taxon>Rhodovulum</taxon>
    </lineage>
</organism>
<comment type="similarity">
    <text evidence="7">Belongs to the methyl-accepting chemotaxis (MCP) protein family.</text>
</comment>
<dbReference type="Gene3D" id="1.10.287.950">
    <property type="entry name" value="Methyl-accepting chemotaxis protein"/>
    <property type="match status" value="1"/>
</dbReference>
<dbReference type="CDD" id="cd11386">
    <property type="entry name" value="MCP_signal"/>
    <property type="match status" value="1"/>
</dbReference>
<feature type="region of interest" description="Disordered" evidence="9">
    <location>
        <begin position="459"/>
        <end position="505"/>
    </location>
</feature>
<dbReference type="GO" id="GO:0004888">
    <property type="term" value="F:transmembrane signaling receptor activity"/>
    <property type="evidence" value="ECO:0007669"/>
    <property type="project" value="InterPro"/>
</dbReference>
<dbReference type="CDD" id="cd06225">
    <property type="entry name" value="HAMP"/>
    <property type="match status" value="1"/>
</dbReference>
<evidence type="ECO:0000313" key="14">
    <source>
        <dbReference type="Proteomes" id="UP000295050"/>
    </source>
</evidence>
<dbReference type="SMART" id="SM00283">
    <property type="entry name" value="MA"/>
    <property type="match status" value="1"/>
</dbReference>
<keyword evidence="3" id="KW-0145">Chemotaxis</keyword>
<evidence type="ECO:0000256" key="5">
    <source>
        <dbReference type="ARBA" id="ARBA00022989"/>
    </source>
</evidence>
<evidence type="ECO:0000256" key="6">
    <source>
        <dbReference type="ARBA" id="ARBA00023136"/>
    </source>
</evidence>
<dbReference type="CDD" id="cd18774">
    <property type="entry name" value="PDC2_HK_sensor"/>
    <property type="match status" value="1"/>
</dbReference>
<keyword evidence="2" id="KW-1003">Cell membrane</keyword>
<accession>A0A4R2RNJ7</accession>
<dbReference type="Pfam" id="PF00015">
    <property type="entry name" value="MCPsignal"/>
    <property type="match status" value="1"/>
</dbReference>
<dbReference type="Gene3D" id="3.30.450.20">
    <property type="entry name" value="PAS domain"/>
    <property type="match status" value="1"/>
</dbReference>
<feature type="compositionally biased region" description="Low complexity" evidence="9">
    <location>
        <begin position="461"/>
        <end position="477"/>
    </location>
</feature>
<sequence length="761" mass="81642">MIVSTFRNIPIARKLPLVIAGLSFAAATATGWIAYNRIQSAMFHKESQALIAISGAPADEFARYFKSLQDEVVILSLDTGMNAAIRDFSAGFKALGMDTTTFGGADPEISKRELRRVFVDENPYAAEDRAKLVNPAEDSAYASVHARSHMRFREIIERRGFHDMFLIDADGNVVYTVTKERDFATNVKTGEWADTGLGRTFRAAMSAKPDADPIFDYFAEYAPSGGLPSAFVGRAVYDAAGKPVGTLIFQISLAVFEDMTDSNDGLGETGDIYLVGGDYLMRTNLRHGGQSWEETALKRRVETEAVRNAVEGRTGVMRTVNYRDHETLAAYRPLDVFGYNWAVIAEMDMAEIHAPAVAMRNVILAIVTAISLIVALIGLLFARGIVKPLKAMQAGLARISETRDLSVRVGIGTRDEIGQSTQSVDDILNFIEDALRNIRASAEQAGEVAGQLSDAAQATASNSEIQSSSVEEVSSSVEETDSQVKANAESAREANSLVNNTTEVATEGKKKIEEMVVAMDQISSASQDIAKIIKVIDDIAFQTNLLALNAAVEAARAGQHGRGFAVVAQEVRNLAGRSAKAAKETSDLIEGSAQRVNNGVEIAALASRSFQSVADDVARMKDLVAEIAAASEEQARGVSQINTAIGEVSKTAQETSQQSEELAATAEELSKSTDSMLDQVRSFRLSGERANMLAETANEAAGASAVGTGASIRVLAEARPDLRAAPVNGNAAPRAKVQVNGAQRPQDRIPLDHDERGYGGF</sequence>
<gene>
    <name evidence="13" type="ORF">EV663_10589</name>
</gene>
<keyword evidence="14" id="KW-1185">Reference proteome</keyword>